<organism evidence="1 2">
    <name type="scientific">Vaccinium darrowii</name>
    <dbReference type="NCBI Taxonomy" id="229202"/>
    <lineage>
        <taxon>Eukaryota</taxon>
        <taxon>Viridiplantae</taxon>
        <taxon>Streptophyta</taxon>
        <taxon>Embryophyta</taxon>
        <taxon>Tracheophyta</taxon>
        <taxon>Spermatophyta</taxon>
        <taxon>Magnoliopsida</taxon>
        <taxon>eudicotyledons</taxon>
        <taxon>Gunneridae</taxon>
        <taxon>Pentapetalae</taxon>
        <taxon>asterids</taxon>
        <taxon>Ericales</taxon>
        <taxon>Ericaceae</taxon>
        <taxon>Vaccinioideae</taxon>
        <taxon>Vaccinieae</taxon>
        <taxon>Vaccinium</taxon>
    </lineage>
</organism>
<name>A0ACB7Z4B5_9ERIC</name>
<comment type="caution">
    <text evidence="1">The sequence shown here is derived from an EMBL/GenBank/DDBJ whole genome shotgun (WGS) entry which is preliminary data.</text>
</comment>
<evidence type="ECO:0000313" key="1">
    <source>
        <dbReference type="EMBL" id="KAH7860681.1"/>
    </source>
</evidence>
<evidence type="ECO:0000313" key="2">
    <source>
        <dbReference type="Proteomes" id="UP000828048"/>
    </source>
</evidence>
<dbReference type="EMBL" id="CM037154">
    <property type="protein sequence ID" value="KAH7860681.1"/>
    <property type="molecule type" value="Genomic_DNA"/>
</dbReference>
<proteinExistence type="predicted"/>
<keyword evidence="2" id="KW-1185">Reference proteome</keyword>
<gene>
    <name evidence="1" type="ORF">Vadar_016693</name>
</gene>
<reference evidence="1 2" key="1">
    <citation type="journal article" date="2021" name="Hortic Res">
        <title>High-quality reference genome and annotation aids understanding of berry development for evergreen blueberry (Vaccinium darrowii).</title>
        <authorList>
            <person name="Yu J."/>
            <person name="Hulse-Kemp A.M."/>
            <person name="Babiker E."/>
            <person name="Staton M."/>
        </authorList>
    </citation>
    <scope>NUCLEOTIDE SEQUENCE [LARGE SCALE GENOMIC DNA]</scope>
    <source>
        <strain evidence="2">cv. NJ 8807/NJ 8810</strain>
        <tissue evidence="1">Young leaf</tissue>
    </source>
</reference>
<dbReference type="Proteomes" id="UP000828048">
    <property type="component" value="Chromosome 4"/>
</dbReference>
<protein>
    <submittedName>
        <fullName evidence="1">Uncharacterized protein</fullName>
    </submittedName>
</protein>
<accession>A0ACB7Z4B5</accession>
<sequence>MNAKHHINIVVAFHLVQNGIAPSYKTWLHHGEHVFGNQENVSNESRCDKRKGVGDDTIEGEREDEDDLPNLLHEDYMATIMNDAELNEDAHQQLYPGCKFTLLSFVIKLLHVKVLNKWNNKSFDALLGVLKELLPISDGEIPGSIYEEKKFLRELGYVPIDACKHPADGEAWKDFDRQYLGFAKEARNVRLGLATDVFNPFGNMSTSYSMWPVVVVPYNLPPWKCMIWRI</sequence>